<evidence type="ECO:0000256" key="3">
    <source>
        <dbReference type="ARBA" id="ARBA00023295"/>
    </source>
</evidence>
<dbReference type="GO" id="GO:0009311">
    <property type="term" value="P:oligosaccharide metabolic process"/>
    <property type="evidence" value="ECO:0007669"/>
    <property type="project" value="InterPro"/>
</dbReference>
<reference evidence="5" key="1">
    <citation type="journal article" date="2014" name="Front. Microbiol.">
        <title>High frequency of phylogenetically diverse reductive dehalogenase-homologous genes in deep subseafloor sedimentary metagenomes.</title>
        <authorList>
            <person name="Kawai M."/>
            <person name="Futagami T."/>
            <person name="Toyoda A."/>
            <person name="Takaki Y."/>
            <person name="Nishi S."/>
            <person name="Hori S."/>
            <person name="Arai W."/>
            <person name="Tsubouchi T."/>
            <person name="Morono Y."/>
            <person name="Uchiyama I."/>
            <person name="Ito T."/>
            <person name="Fujiyama A."/>
            <person name="Inagaki F."/>
            <person name="Takami H."/>
        </authorList>
    </citation>
    <scope>NUCLEOTIDE SEQUENCE</scope>
    <source>
        <strain evidence="5">Expedition CK06-06</strain>
    </source>
</reference>
<feature type="non-terminal residue" evidence="5">
    <location>
        <position position="1"/>
    </location>
</feature>
<keyword evidence="2" id="KW-0378">Hydrolase</keyword>
<evidence type="ECO:0000259" key="4">
    <source>
        <dbReference type="Pfam" id="PF22422"/>
    </source>
</evidence>
<accession>X1CHK7</accession>
<dbReference type="PANTHER" id="PTHR10412:SF11">
    <property type="entry name" value="MANNOSYL-OLIGOSACCHARIDE GLUCOSIDASE"/>
    <property type="match status" value="1"/>
</dbReference>
<dbReference type="GO" id="GO:0005789">
    <property type="term" value="C:endoplasmic reticulum membrane"/>
    <property type="evidence" value="ECO:0007669"/>
    <property type="project" value="TreeGrafter"/>
</dbReference>
<dbReference type="Gene3D" id="1.50.10.10">
    <property type="match status" value="1"/>
</dbReference>
<proteinExistence type="inferred from homology"/>
<dbReference type="EMBL" id="BART01032144">
    <property type="protein sequence ID" value="GAH07801.1"/>
    <property type="molecule type" value="Genomic_DNA"/>
</dbReference>
<dbReference type="SUPFAM" id="SSF48208">
    <property type="entry name" value="Six-hairpin glycosidases"/>
    <property type="match status" value="1"/>
</dbReference>
<evidence type="ECO:0000313" key="5">
    <source>
        <dbReference type="EMBL" id="GAH07801.1"/>
    </source>
</evidence>
<sequence length="248" mass="29101">DRSQPPVGAFIVLKLFQKIGDVDILKSAYPYLTKWHSFWKERKPNTRFRRDGNGDGLLEWGSDEELVTVNSPSWEEGASGKQRAMWESGQDDLPNWDEAGFDDKTGTMTMNCLDLNCLYAFDAWCLSQIANVLNKKEDFRLFKKEYEDIKKIINAELWDEREGFYFDRHWDGRFSKKKASSNFYPLLARIPDKDRAIRIVKHLLNGNEFWGDYVVPTISRDDPAFSDQQYWRGSIWPPTNYLVYQGLR</sequence>
<dbReference type="Pfam" id="PF22422">
    <property type="entry name" value="MGH1-like_GH"/>
    <property type="match status" value="1"/>
</dbReference>
<evidence type="ECO:0000256" key="2">
    <source>
        <dbReference type="ARBA" id="ARBA00022801"/>
    </source>
</evidence>
<dbReference type="InterPro" id="IPR008928">
    <property type="entry name" value="6-hairpin_glycosidase_sf"/>
</dbReference>
<dbReference type="PANTHER" id="PTHR10412">
    <property type="entry name" value="MANNOSYL-OLIGOSACCHARIDE GLUCOSIDASE"/>
    <property type="match status" value="1"/>
</dbReference>
<dbReference type="GO" id="GO:0006487">
    <property type="term" value="P:protein N-linked glycosylation"/>
    <property type="evidence" value="ECO:0007669"/>
    <property type="project" value="TreeGrafter"/>
</dbReference>
<dbReference type="InterPro" id="IPR054491">
    <property type="entry name" value="MGH1-like_GH"/>
</dbReference>
<evidence type="ECO:0000256" key="1">
    <source>
        <dbReference type="ARBA" id="ARBA00010833"/>
    </source>
</evidence>
<feature type="domain" description="Mannosylglycerate hydrolase MGH1-like glycoside hydrolase" evidence="4">
    <location>
        <begin position="2"/>
        <end position="248"/>
    </location>
</feature>
<organism evidence="5">
    <name type="scientific">marine sediment metagenome</name>
    <dbReference type="NCBI Taxonomy" id="412755"/>
    <lineage>
        <taxon>unclassified sequences</taxon>
        <taxon>metagenomes</taxon>
        <taxon>ecological metagenomes</taxon>
    </lineage>
</organism>
<comment type="caution">
    <text evidence="5">The sequence shown here is derived from an EMBL/GenBank/DDBJ whole genome shotgun (WGS) entry which is preliminary data.</text>
</comment>
<gene>
    <name evidence="5" type="ORF">S01H4_55650</name>
</gene>
<dbReference type="GO" id="GO:0004573">
    <property type="term" value="F:Glc3Man9GlcNAc2 oligosaccharide glucosidase activity"/>
    <property type="evidence" value="ECO:0007669"/>
    <property type="project" value="InterPro"/>
</dbReference>
<feature type="non-terminal residue" evidence="5">
    <location>
        <position position="248"/>
    </location>
</feature>
<comment type="similarity">
    <text evidence="1">Belongs to the glycosyl hydrolase 63 family.</text>
</comment>
<dbReference type="InterPro" id="IPR004888">
    <property type="entry name" value="Glycoside_hydrolase_63"/>
</dbReference>
<protein>
    <recommendedName>
        <fullName evidence="4">Mannosylglycerate hydrolase MGH1-like glycoside hydrolase domain-containing protein</fullName>
    </recommendedName>
</protein>
<name>X1CHK7_9ZZZZ</name>
<dbReference type="AlphaFoldDB" id="X1CHK7"/>
<keyword evidence="3" id="KW-0326">Glycosidase</keyword>
<dbReference type="InterPro" id="IPR012341">
    <property type="entry name" value="6hp_glycosidase-like_sf"/>
</dbReference>